<dbReference type="EMBL" id="JAWDGP010005930">
    <property type="protein sequence ID" value="KAK3749656.1"/>
    <property type="molecule type" value="Genomic_DNA"/>
</dbReference>
<keyword evidence="2" id="KW-1185">Reference proteome</keyword>
<organism evidence="1 2">
    <name type="scientific">Elysia crispata</name>
    <name type="common">lettuce slug</name>
    <dbReference type="NCBI Taxonomy" id="231223"/>
    <lineage>
        <taxon>Eukaryota</taxon>
        <taxon>Metazoa</taxon>
        <taxon>Spiralia</taxon>
        <taxon>Lophotrochozoa</taxon>
        <taxon>Mollusca</taxon>
        <taxon>Gastropoda</taxon>
        <taxon>Heterobranchia</taxon>
        <taxon>Euthyneura</taxon>
        <taxon>Panpulmonata</taxon>
        <taxon>Sacoglossa</taxon>
        <taxon>Placobranchoidea</taxon>
        <taxon>Plakobranchidae</taxon>
        <taxon>Elysia</taxon>
    </lineage>
</organism>
<name>A0AAE0YKV7_9GAST</name>
<dbReference type="Proteomes" id="UP001283361">
    <property type="component" value="Unassembled WGS sequence"/>
</dbReference>
<sequence length="357" mass="39111">MSCFGEFIDTPRQPGYLPVHCTSLGSSHKGKLLTPFASHMQIVNQRRESSARPHAYSLANPRSVRCREPGWSSVKPQGSGVLLLFWLIEWPKLDKGHLSHTLKWPPGISGTHQPRPMWFSSVFAHNIFCFTAASLPKHTHDITGGGLSSTRNNNINVTMADKSAAERACKEPNPIIDGRKANVNLAYLGAKPRQNGLAMAPRKDLGILLQGPNRLALSVHCDPRARAAVNIDPRSSTSAPHARALRANLSEDIRRETSGHADQVLYRWVITFDLLLRVVLPLTLSSTRNSFATRKPAGADNGRHYKPLATSLHPGPNQPCPFVHACVVLNSGLLPTSPLPSMSIFVMGHLLSSLRVQ</sequence>
<evidence type="ECO:0008006" key="3">
    <source>
        <dbReference type="Google" id="ProtNLM"/>
    </source>
</evidence>
<proteinExistence type="predicted"/>
<dbReference type="AlphaFoldDB" id="A0AAE0YKV7"/>
<comment type="caution">
    <text evidence="1">The sequence shown here is derived from an EMBL/GenBank/DDBJ whole genome shotgun (WGS) entry which is preliminary data.</text>
</comment>
<reference evidence="1" key="1">
    <citation type="journal article" date="2023" name="G3 (Bethesda)">
        <title>A reference genome for the long-term kleptoplast-retaining sea slug Elysia crispata morphotype clarki.</title>
        <authorList>
            <person name="Eastman K.E."/>
            <person name="Pendleton A.L."/>
            <person name="Shaikh M.A."/>
            <person name="Suttiyut T."/>
            <person name="Ogas R."/>
            <person name="Tomko P."/>
            <person name="Gavelis G."/>
            <person name="Widhalm J.R."/>
            <person name="Wisecaver J.H."/>
        </authorList>
    </citation>
    <scope>NUCLEOTIDE SEQUENCE</scope>
    <source>
        <strain evidence="1">ECLA1</strain>
    </source>
</reference>
<accession>A0AAE0YKV7</accession>
<evidence type="ECO:0000313" key="1">
    <source>
        <dbReference type="EMBL" id="KAK3749656.1"/>
    </source>
</evidence>
<evidence type="ECO:0000313" key="2">
    <source>
        <dbReference type="Proteomes" id="UP001283361"/>
    </source>
</evidence>
<protein>
    <recommendedName>
        <fullName evidence="3">RNA-binding protein 38</fullName>
    </recommendedName>
</protein>
<gene>
    <name evidence="1" type="ORF">RRG08_013864</name>
</gene>